<accession>A0A1S3JSG4</accession>
<dbReference type="InterPro" id="IPR013087">
    <property type="entry name" value="Znf_C2H2_type"/>
</dbReference>
<feature type="domain" description="C2H2-type" evidence="1">
    <location>
        <begin position="39"/>
        <end position="62"/>
    </location>
</feature>
<protein>
    <submittedName>
        <fullName evidence="3 4">Uncharacterized protein LOC106175700</fullName>
    </submittedName>
</protein>
<dbReference type="AlphaFoldDB" id="A0A1S3JSG4"/>
<dbReference type="RefSeq" id="XP_013413276.1">
    <property type="nucleotide sequence ID" value="XM_013557822.1"/>
</dbReference>
<proteinExistence type="predicted"/>
<evidence type="ECO:0000313" key="4">
    <source>
        <dbReference type="RefSeq" id="XP_013413277.1"/>
    </source>
</evidence>
<evidence type="ECO:0000313" key="2">
    <source>
        <dbReference type="Proteomes" id="UP000085678"/>
    </source>
</evidence>
<sequence>MAYTCFKCKQLIPGPPKNLITHLRNVHAYTNGPGFQYICCQEGCQRTFHQVWSFIRHLSNVHPYNVNDVVPADNVDNDAGLDLPDHINDDVEMNDVPPPVPERNLDDDELKRLAMDFVCQLKQMNCLSLSAMNRIIQCSSQMFGDIITHLKATTMRTLNHLNVDMNHDEIVSLQSDFDRLSTPFAGLETDLTQKQFLEDSGMYIAPVSVPLGVKFVPTVDPKTGDLHQTQKTATAQYISVKSTLKLVVEQPGVIEMMMNYRTQNDGVLRDFHDGEYYRRHRLLNNEDVITIPLLLYFDECETVNPLGSKRTVHKCGFFYYTLKNIEPKLSCSNANCFLMAVSKTSDISEYGYAAVLAPAIADLKELETTGFHIDTDVFTGTVKAVVAQVTGDNLGLNSLFGFTESFRANYSCRICKVHRDDMISQVEDKPDLYRTREMYEADLAQHDVTLTGIKSPCALNDLSEFHVTSNFVVDIMHDLLEGVCSLEVKLILNGLIQSNVLTIDELNAQIKSFNYGFCDSHNKPTTNTITELSLRNPDGASGQSASQMWCLVRYLPLMIGHMVDENNEYWQLLIVLLKCMDIIFSPTVTLGEKFYLKELIRDHHNYFLALFPHRHLKPKHHFMVHYPMVIRKIGPLVHFWTMRFEGKHNFFKRIAHVTCNFKNIPKTMALRHQTDLSCRLYAHSVLKPKVLEIGTGSSHILATLDNAELIATSFANMPLYGELYLANWIEMQGTNYRPGMTLIIGRSDNDLFLFGLIVNILVDDNQDAKFYLRRWKTIGFDEHFHAYEVEEGPDVSILNCDDLLDSIYF</sequence>
<dbReference type="OrthoDB" id="6157941at2759"/>
<evidence type="ECO:0000313" key="3">
    <source>
        <dbReference type="RefSeq" id="XP_013413276.1"/>
    </source>
</evidence>
<gene>
    <name evidence="3 4" type="primary">LOC106175700</name>
</gene>
<reference evidence="3 4" key="1">
    <citation type="submission" date="2025-04" db="UniProtKB">
        <authorList>
            <consortium name="RefSeq"/>
        </authorList>
    </citation>
    <scope>IDENTIFICATION</scope>
    <source>
        <tissue evidence="3 4">Gonads</tissue>
    </source>
</reference>
<dbReference type="PROSITE" id="PS00028">
    <property type="entry name" value="ZINC_FINGER_C2H2_1"/>
    <property type="match status" value="1"/>
</dbReference>
<keyword evidence="2" id="KW-1185">Reference proteome</keyword>
<name>A0A1S3JSG4_LINAN</name>
<dbReference type="SMART" id="SM00355">
    <property type="entry name" value="ZnF_C2H2"/>
    <property type="match status" value="2"/>
</dbReference>
<dbReference type="KEGG" id="lak:106175700"/>
<dbReference type="Proteomes" id="UP000085678">
    <property type="component" value="Unplaced"/>
</dbReference>
<evidence type="ECO:0000259" key="1">
    <source>
        <dbReference type="PROSITE" id="PS00028"/>
    </source>
</evidence>
<dbReference type="GeneID" id="106175700"/>
<organism evidence="2 4">
    <name type="scientific">Lingula anatina</name>
    <name type="common">Brachiopod</name>
    <name type="synonym">Lingula unguis</name>
    <dbReference type="NCBI Taxonomy" id="7574"/>
    <lineage>
        <taxon>Eukaryota</taxon>
        <taxon>Metazoa</taxon>
        <taxon>Spiralia</taxon>
        <taxon>Lophotrochozoa</taxon>
        <taxon>Brachiopoda</taxon>
        <taxon>Linguliformea</taxon>
        <taxon>Lingulata</taxon>
        <taxon>Lingulida</taxon>
        <taxon>Linguloidea</taxon>
        <taxon>Lingulidae</taxon>
        <taxon>Lingula</taxon>
    </lineage>
</organism>
<dbReference type="RefSeq" id="XP_013413277.1">
    <property type="nucleotide sequence ID" value="XM_013557823.1"/>
</dbReference>
<dbReference type="PANTHER" id="PTHR31912:SF34">
    <property type="entry name" value="NOTOCHORD-RELATED PROTEIN"/>
    <property type="match status" value="1"/>
</dbReference>
<dbReference type="PANTHER" id="PTHR31912">
    <property type="entry name" value="IP13529P"/>
    <property type="match status" value="1"/>
</dbReference>